<gene>
    <name evidence="2" type="ORF">DM867_07695</name>
</gene>
<evidence type="ECO:0000256" key="1">
    <source>
        <dbReference type="SAM" id="Phobius"/>
    </source>
</evidence>
<feature type="transmembrane region" description="Helical" evidence="1">
    <location>
        <begin position="62"/>
        <end position="79"/>
    </location>
</feature>
<proteinExistence type="predicted"/>
<keyword evidence="1" id="KW-1133">Transmembrane helix</keyword>
<dbReference type="Proteomes" id="UP000326865">
    <property type="component" value="Unassembled WGS sequence"/>
</dbReference>
<accession>A0A5N5U8M5</accession>
<comment type="caution">
    <text evidence="2">The sequence shown here is derived from an EMBL/GenBank/DDBJ whole genome shotgun (WGS) entry which is preliminary data.</text>
</comment>
<protein>
    <submittedName>
        <fullName evidence="2">DoxX family protein</fullName>
    </submittedName>
</protein>
<feature type="transmembrane region" description="Helical" evidence="1">
    <location>
        <begin position="86"/>
        <end position="105"/>
    </location>
</feature>
<evidence type="ECO:0000313" key="2">
    <source>
        <dbReference type="EMBL" id="KAB7514975.1"/>
    </source>
</evidence>
<keyword evidence="1" id="KW-0472">Membrane</keyword>
<evidence type="ECO:0000313" key="3">
    <source>
        <dbReference type="Proteomes" id="UP000326865"/>
    </source>
</evidence>
<organism evidence="2 3">
    <name type="scientific">Halosegnis rubeus</name>
    <dbReference type="NCBI Taxonomy" id="2212850"/>
    <lineage>
        <taxon>Archaea</taxon>
        <taxon>Methanobacteriati</taxon>
        <taxon>Methanobacteriota</taxon>
        <taxon>Stenosarchaea group</taxon>
        <taxon>Halobacteria</taxon>
        <taxon>Halobacteriales</taxon>
        <taxon>Natronomonadaceae</taxon>
        <taxon>Halosegnis</taxon>
    </lineage>
</organism>
<dbReference type="AlphaFoldDB" id="A0A5N5U8M5"/>
<dbReference type="EMBL" id="QKKZ01000002">
    <property type="protein sequence ID" value="KAB7514975.1"/>
    <property type="molecule type" value="Genomic_DNA"/>
</dbReference>
<name>A0A5N5U8M5_9EURY</name>
<sequence>MSRDTRFANRVATIDRLPLARAALAAAITLAGVHKLVAPAPWDAMVVQSWADTLLPVSTRTWTLANAVGELLVGLLLFTTRYTAPLAAFVFLSLSGTLCYIALAAVTGANVGIGTELLVIIAIHDIGLAGLAARVALDALTRDS</sequence>
<reference evidence="2 3" key="1">
    <citation type="submission" date="2019-10" db="EMBL/GenBank/DDBJ databases">
        <title>Unraveling microbial dark matter from salterns through culturing: the case of the genus Halosegnis.</title>
        <authorList>
            <person name="Duran-Viseras A."/>
            <person name="Andrei A.-S."/>
            <person name="Vera-Gargallo B."/>
            <person name="Ghai R."/>
            <person name="Sanchez-Porro C."/>
            <person name="Ventosa A."/>
        </authorList>
    </citation>
    <scope>NUCLEOTIDE SEQUENCE [LARGE SCALE GENOMIC DNA]</scope>
    <source>
        <strain evidence="2 3">F18-79</strain>
    </source>
</reference>
<keyword evidence="1" id="KW-0812">Transmembrane</keyword>
<dbReference type="RefSeq" id="WP_152134058.1">
    <property type="nucleotide sequence ID" value="NZ_QKKZ01000002.1"/>
</dbReference>
<feature type="transmembrane region" description="Helical" evidence="1">
    <location>
        <begin position="21"/>
        <end position="42"/>
    </location>
</feature>
<feature type="transmembrane region" description="Helical" evidence="1">
    <location>
        <begin position="117"/>
        <end position="137"/>
    </location>
</feature>
<keyword evidence="3" id="KW-1185">Reference proteome</keyword>